<feature type="transmembrane region" description="Helical" evidence="4">
    <location>
        <begin position="281"/>
        <end position="300"/>
    </location>
</feature>
<dbReference type="EMBL" id="VWFP01000003">
    <property type="protein sequence ID" value="KAA4629391.1"/>
    <property type="molecule type" value="Genomic_DNA"/>
</dbReference>
<evidence type="ECO:0000256" key="4">
    <source>
        <dbReference type="SAM" id="Phobius"/>
    </source>
</evidence>
<evidence type="ECO:0000313" key="5">
    <source>
        <dbReference type="EMBL" id="KAA4629391.1"/>
    </source>
</evidence>
<comment type="caution">
    <text evidence="5">The sequence shown here is derived from an EMBL/GenBank/DDBJ whole genome shotgun (WGS) entry which is preliminary data.</text>
</comment>
<dbReference type="AlphaFoldDB" id="A0A7J4Y1T2"/>
<keyword evidence="1" id="KW-0328">Glycosyltransferase</keyword>
<dbReference type="RefSeq" id="WP_149964018.1">
    <property type="nucleotide sequence ID" value="NZ_CP134818.1"/>
</dbReference>
<organism evidence="5 6">
    <name type="scientific">Bacteroides ovatus</name>
    <dbReference type="NCBI Taxonomy" id="28116"/>
    <lineage>
        <taxon>Bacteria</taxon>
        <taxon>Pseudomonadati</taxon>
        <taxon>Bacteroidota</taxon>
        <taxon>Bacteroidia</taxon>
        <taxon>Bacteroidales</taxon>
        <taxon>Bacteroidaceae</taxon>
        <taxon>Bacteroides</taxon>
    </lineage>
</organism>
<name>A0A7J4Y1T2_BACOV</name>
<keyword evidence="4" id="KW-0812">Transmembrane</keyword>
<dbReference type="Proteomes" id="UP000424805">
    <property type="component" value="Unassembled WGS sequence"/>
</dbReference>
<keyword evidence="3" id="KW-0479">Metal-binding</keyword>
<evidence type="ECO:0000256" key="2">
    <source>
        <dbReference type="ARBA" id="ARBA00022679"/>
    </source>
</evidence>
<accession>A0A7J4Y1T2</accession>
<dbReference type="InterPro" id="IPR029044">
    <property type="entry name" value="Nucleotide-diphossugar_trans"/>
</dbReference>
<dbReference type="Pfam" id="PF01501">
    <property type="entry name" value="Glyco_transf_8"/>
    <property type="match status" value="1"/>
</dbReference>
<dbReference type="SUPFAM" id="SSF53448">
    <property type="entry name" value="Nucleotide-diphospho-sugar transferases"/>
    <property type="match status" value="1"/>
</dbReference>
<keyword evidence="2 5" id="KW-0808">Transferase</keyword>
<protein>
    <submittedName>
        <fullName evidence="5">Glycosyltransferase family 8 protein</fullName>
    </submittedName>
</protein>
<dbReference type="GO" id="GO:0046872">
    <property type="term" value="F:metal ion binding"/>
    <property type="evidence" value="ECO:0007669"/>
    <property type="project" value="UniProtKB-KW"/>
</dbReference>
<dbReference type="Gene3D" id="3.90.550.10">
    <property type="entry name" value="Spore Coat Polysaccharide Biosynthesis Protein SpsA, Chain A"/>
    <property type="match status" value="1"/>
</dbReference>
<dbReference type="CDD" id="cd04194">
    <property type="entry name" value="GT8_A4GalT_like"/>
    <property type="match status" value="1"/>
</dbReference>
<sequence length="310" mass="36589">MNTGMIPLVVAFTPNYFVPAATCLYSIFENMQMEVRLHIICLLSEELPERLKQKIQQIGGERACYSFVNLKGRLQDIYVDTKYTEAASYRLLLPDLLPEYEKVMYIDCDVIVRNDLARLYYSTELGTHYLAAVFEAPADFQIEHLKAIGCAPSEYINSGFLIMNLELMRRDDMVAKFIEASKADYLEFPDQDVLNQLCKKRILGLPPYCNSIRTFYLPQYKRFFLQKYTEQDWIEVHQHGTVHYTGAKPWNHFTVEFQLWWQYYEQLPEEIKEEWQINKKIRFLSGLYGTSLGTLMINGFQSLYRKLKYR</sequence>
<evidence type="ECO:0000256" key="3">
    <source>
        <dbReference type="ARBA" id="ARBA00022723"/>
    </source>
</evidence>
<keyword evidence="4" id="KW-0472">Membrane</keyword>
<evidence type="ECO:0000313" key="6">
    <source>
        <dbReference type="Proteomes" id="UP000424805"/>
    </source>
</evidence>
<dbReference type="PANTHER" id="PTHR13778:SF47">
    <property type="entry name" value="LIPOPOLYSACCHARIDE 1,3-GALACTOSYLTRANSFERASE"/>
    <property type="match status" value="1"/>
</dbReference>
<proteinExistence type="predicted"/>
<gene>
    <name evidence="5" type="ORF">F3B90_04435</name>
</gene>
<keyword evidence="4" id="KW-1133">Transmembrane helix</keyword>
<dbReference type="GO" id="GO:0016757">
    <property type="term" value="F:glycosyltransferase activity"/>
    <property type="evidence" value="ECO:0007669"/>
    <property type="project" value="UniProtKB-KW"/>
</dbReference>
<evidence type="ECO:0000256" key="1">
    <source>
        <dbReference type="ARBA" id="ARBA00022676"/>
    </source>
</evidence>
<dbReference type="PANTHER" id="PTHR13778">
    <property type="entry name" value="GLYCOSYLTRANSFERASE 8 DOMAIN-CONTAINING PROTEIN"/>
    <property type="match status" value="1"/>
</dbReference>
<dbReference type="InterPro" id="IPR050748">
    <property type="entry name" value="Glycosyltrans_8_dom-fam"/>
</dbReference>
<dbReference type="InterPro" id="IPR002495">
    <property type="entry name" value="Glyco_trans_8"/>
</dbReference>
<feature type="transmembrane region" description="Helical" evidence="4">
    <location>
        <begin position="6"/>
        <end position="28"/>
    </location>
</feature>
<reference evidence="5 6" key="1">
    <citation type="journal article" date="2019" name="Nat. Med.">
        <title>A library of human gut bacterial isolates paired with longitudinal multiomics data enables mechanistic microbiome research.</title>
        <authorList>
            <person name="Poyet M."/>
            <person name="Groussin M."/>
            <person name="Gibbons S.M."/>
            <person name="Avila-Pacheco J."/>
            <person name="Jiang X."/>
            <person name="Kearney S.M."/>
            <person name="Perrotta A.R."/>
            <person name="Berdy B."/>
            <person name="Zhao S."/>
            <person name="Lieberman T.D."/>
            <person name="Swanson P.K."/>
            <person name="Smith M."/>
            <person name="Roesemann S."/>
            <person name="Alexander J.E."/>
            <person name="Rich S.A."/>
            <person name="Livny J."/>
            <person name="Vlamakis H."/>
            <person name="Clish C."/>
            <person name="Bullock K."/>
            <person name="Deik A."/>
            <person name="Scott J."/>
            <person name="Pierce K.A."/>
            <person name="Xavier R.J."/>
            <person name="Alm E.J."/>
        </authorList>
    </citation>
    <scope>NUCLEOTIDE SEQUENCE [LARGE SCALE GENOMIC DNA]</scope>
    <source>
        <strain evidence="5 6">BIOML-A15</strain>
    </source>
</reference>